<sequence length="134" mass="15305">MLSPKIKTNIKKYRKGRISYHVKLRGNSCVYGIHSIQSKAQGILTSRQIEAARKTLKKHLKKRGRFWSNVFPNIAKTKKPEKTRMGKGKGRIHLWCFKVHPGKVIFELGGLNIKVANNIFKKVAYKLPFATTSS</sequence>
<accession>A0A6B9PII9</accession>
<dbReference type="PANTHER" id="PTHR12220:SF13">
    <property type="entry name" value="LARGE RIBOSOMAL SUBUNIT PROTEIN UL16M"/>
    <property type="match status" value="1"/>
</dbReference>
<keyword evidence="2 4" id="KW-0689">Ribosomal protein</keyword>
<keyword evidence="5" id="KW-0496">Mitochondrion</keyword>
<dbReference type="NCBIfam" id="TIGR01164">
    <property type="entry name" value="rplP_bact"/>
    <property type="match status" value="1"/>
</dbReference>
<gene>
    <name evidence="5" type="primary">rpl16</name>
</gene>
<evidence type="ECO:0000313" key="5">
    <source>
        <dbReference type="EMBL" id="QHD45384.1"/>
    </source>
</evidence>
<dbReference type="CDD" id="cd01433">
    <property type="entry name" value="Ribosomal_L16_L10e"/>
    <property type="match status" value="1"/>
</dbReference>
<evidence type="ECO:0000256" key="1">
    <source>
        <dbReference type="ARBA" id="ARBA00008931"/>
    </source>
</evidence>
<dbReference type="InterPro" id="IPR047873">
    <property type="entry name" value="Ribosomal_uL16"/>
</dbReference>
<dbReference type="InterPro" id="IPR036920">
    <property type="entry name" value="Ribosomal_uL16_sf"/>
</dbReference>
<protein>
    <submittedName>
        <fullName evidence="5">Ribosomal protein L16</fullName>
    </submittedName>
</protein>
<dbReference type="InterPro" id="IPR016180">
    <property type="entry name" value="Ribosomal_uL16_dom"/>
</dbReference>
<proteinExistence type="inferred from homology"/>
<dbReference type="GO" id="GO:0019843">
    <property type="term" value="F:rRNA binding"/>
    <property type="evidence" value="ECO:0007669"/>
    <property type="project" value="InterPro"/>
</dbReference>
<geneLocation type="mitochondrion" evidence="5"/>
<dbReference type="InterPro" id="IPR020798">
    <property type="entry name" value="Ribosomal_uL16_CS"/>
</dbReference>
<dbReference type="Gene3D" id="3.90.1170.10">
    <property type="entry name" value="Ribosomal protein L10e/L16"/>
    <property type="match status" value="1"/>
</dbReference>
<evidence type="ECO:0000256" key="3">
    <source>
        <dbReference type="ARBA" id="ARBA00023274"/>
    </source>
</evidence>
<dbReference type="InterPro" id="IPR000114">
    <property type="entry name" value="Ribosomal_uL16_bact-type"/>
</dbReference>
<dbReference type="AlphaFoldDB" id="A0A6B9PII9"/>
<dbReference type="SUPFAM" id="SSF54686">
    <property type="entry name" value="Ribosomal protein L16p/L10e"/>
    <property type="match status" value="1"/>
</dbReference>
<dbReference type="EMBL" id="MN564259">
    <property type="protein sequence ID" value="QHD45384.1"/>
    <property type="molecule type" value="Genomic_DNA"/>
</dbReference>
<keyword evidence="3 4" id="KW-0687">Ribonucleoprotein</keyword>
<dbReference type="GO" id="GO:0003735">
    <property type="term" value="F:structural constituent of ribosome"/>
    <property type="evidence" value="ECO:0007669"/>
    <property type="project" value="InterPro"/>
</dbReference>
<comment type="similarity">
    <text evidence="1 4">Belongs to the universal ribosomal protein uL16 family.</text>
</comment>
<dbReference type="PRINTS" id="PR00060">
    <property type="entry name" value="RIBOSOMALL16"/>
</dbReference>
<dbReference type="GO" id="GO:0005762">
    <property type="term" value="C:mitochondrial large ribosomal subunit"/>
    <property type="evidence" value="ECO:0007669"/>
    <property type="project" value="TreeGrafter"/>
</dbReference>
<dbReference type="PROSITE" id="PS00701">
    <property type="entry name" value="RIBOSOMAL_L16_2"/>
    <property type="match status" value="1"/>
</dbReference>
<organism evidence="5">
    <name type="scientific">Pavlova sp. NIVA-4/92</name>
    <dbReference type="NCBI Taxonomy" id="2686093"/>
    <lineage>
        <taxon>Eukaryota</taxon>
        <taxon>Haptista</taxon>
        <taxon>Haptophyta</taxon>
        <taxon>Pavlovophyceae</taxon>
        <taxon>Pavlovales</taxon>
        <taxon>Pavlovaceae</taxon>
        <taxon>Pavlova</taxon>
    </lineage>
</organism>
<dbReference type="GO" id="GO:0032543">
    <property type="term" value="P:mitochondrial translation"/>
    <property type="evidence" value="ECO:0007669"/>
    <property type="project" value="TreeGrafter"/>
</dbReference>
<dbReference type="Pfam" id="PF00252">
    <property type="entry name" value="Ribosomal_L16"/>
    <property type="match status" value="1"/>
</dbReference>
<evidence type="ECO:0000256" key="2">
    <source>
        <dbReference type="ARBA" id="ARBA00022980"/>
    </source>
</evidence>
<dbReference type="PANTHER" id="PTHR12220">
    <property type="entry name" value="50S/60S RIBOSOMAL PROTEIN L16"/>
    <property type="match status" value="1"/>
</dbReference>
<evidence type="ECO:0000256" key="4">
    <source>
        <dbReference type="RuleBase" id="RU004413"/>
    </source>
</evidence>
<reference evidence="5" key="1">
    <citation type="submission" date="2019-10" db="EMBL/GenBank/DDBJ databases">
        <authorList>
            <person name="Hulatt C.J."/>
            <person name="Posewitz M.C."/>
        </authorList>
    </citation>
    <scope>NUCLEOTIDE SEQUENCE</scope>
    <source>
        <strain evidence="5">NIVA-4/92</strain>
    </source>
</reference>
<name>A0A6B9PII9_9EUKA</name>